<evidence type="ECO:0000256" key="1">
    <source>
        <dbReference type="ARBA" id="ARBA00004196"/>
    </source>
</evidence>
<feature type="compositionally biased region" description="Low complexity" evidence="4">
    <location>
        <begin position="29"/>
        <end position="57"/>
    </location>
</feature>
<comment type="caution">
    <text evidence="7">The sequence shown here is derived from an EMBL/GenBank/DDBJ whole genome shotgun (WGS) entry which is preliminary data.</text>
</comment>
<gene>
    <name evidence="7" type="ORF">F7O44_01360</name>
</gene>
<evidence type="ECO:0000256" key="5">
    <source>
        <dbReference type="SAM" id="SignalP"/>
    </source>
</evidence>
<evidence type="ECO:0000313" key="8">
    <source>
        <dbReference type="Proteomes" id="UP000460435"/>
    </source>
</evidence>
<proteinExistence type="inferred from homology"/>
<sequence>MRTKKTLLAGVALLGAVTLMASGCGGSGTSDDGASTSNDDDGANASTDDGGASSGDGLITVGFAQTGSESGWRSANTESMREAFSEENGFDLVFNAADNDPAAQISAVRSFINQEVDAIVIAPIVEDGWDDVLQEAQEAGIPVVLEDRTVSSSDDLYEAWVGLDFRHEGVMAGEWAAETFGDTPTNMVVLEGTTGSAPANDRAAGFAEAIEGTAITVLDSQTGNFTRADGKTVMEGFLQKHGSDIDLLYAHNDDMALGAIDAIEAAGLVPGEDIQIVSIDAVRDGMQALVDGKINYIVTCFPLIGDLVAEVVADVVAGNPVEKVQFFEDRPYTQEEAAEVIDEWQY</sequence>
<feature type="domain" description="Periplasmic binding protein" evidence="6">
    <location>
        <begin position="62"/>
        <end position="319"/>
    </location>
</feature>
<name>A0A7K3LXG5_9ACTN</name>
<evidence type="ECO:0000313" key="7">
    <source>
        <dbReference type="EMBL" id="NDL55711.1"/>
    </source>
</evidence>
<evidence type="ECO:0000259" key="6">
    <source>
        <dbReference type="Pfam" id="PF13407"/>
    </source>
</evidence>
<feature type="chain" id="PRO_5038866388" evidence="5">
    <location>
        <begin position="22"/>
        <end position="346"/>
    </location>
</feature>
<dbReference type="Pfam" id="PF13407">
    <property type="entry name" value="Peripla_BP_4"/>
    <property type="match status" value="1"/>
</dbReference>
<dbReference type="Proteomes" id="UP000460435">
    <property type="component" value="Unassembled WGS sequence"/>
</dbReference>
<comment type="similarity">
    <text evidence="2">Belongs to the bacterial solute-binding protein 2 family.</text>
</comment>
<reference evidence="7 8" key="1">
    <citation type="submission" date="2019-11" db="EMBL/GenBank/DDBJ databases">
        <authorList>
            <person name="Li X.-J."/>
            <person name="Feng X.-M."/>
        </authorList>
    </citation>
    <scope>NUCLEOTIDE SEQUENCE [LARGE SCALE GENOMIC DNA]</scope>
    <source>
        <strain evidence="7 8">XMNu-373</strain>
    </source>
</reference>
<evidence type="ECO:0000256" key="2">
    <source>
        <dbReference type="ARBA" id="ARBA00007639"/>
    </source>
</evidence>
<comment type="subcellular location">
    <subcellularLocation>
        <location evidence="1">Cell envelope</location>
    </subcellularLocation>
</comment>
<evidence type="ECO:0000256" key="4">
    <source>
        <dbReference type="SAM" id="MobiDB-lite"/>
    </source>
</evidence>
<dbReference type="PROSITE" id="PS51257">
    <property type="entry name" value="PROKAR_LIPOPROTEIN"/>
    <property type="match status" value="1"/>
</dbReference>
<organism evidence="7 8">
    <name type="scientific">Phytoactinopolyspora mesophila</name>
    <dbReference type="NCBI Taxonomy" id="2650750"/>
    <lineage>
        <taxon>Bacteria</taxon>
        <taxon>Bacillati</taxon>
        <taxon>Actinomycetota</taxon>
        <taxon>Actinomycetes</taxon>
        <taxon>Jiangellales</taxon>
        <taxon>Jiangellaceae</taxon>
        <taxon>Phytoactinopolyspora</taxon>
    </lineage>
</organism>
<dbReference type="InterPro" id="IPR028082">
    <property type="entry name" value="Peripla_BP_I"/>
</dbReference>
<keyword evidence="3 5" id="KW-0732">Signal</keyword>
<dbReference type="Gene3D" id="3.40.50.2300">
    <property type="match status" value="2"/>
</dbReference>
<feature type="signal peptide" evidence="5">
    <location>
        <begin position="1"/>
        <end position="21"/>
    </location>
</feature>
<protein>
    <submittedName>
        <fullName evidence="7">Substrate-binding domain-containing protein</fullName>
    </submittedName>
</protein>
<dbReference type="RefSeq" id="WP_162448398.1">
    <property type="nucleotide sequence ID" value="NZ_WLZY01000001.1"/>
</dbReference>
<dbReference type="PANTHER" id="PTHR46847:SF3">
    <property type="entry name" value="GALACTOFURANOSE-BINDING PROTEIN YTFQ"/>
    <property type="match status" value="1"/>
</dbReference>
<dbReference type="AlphaFoldDB" id="A0A7K3LXG5"/>
<dbReference type="SUPFAM" id="SSF53822">
    <property type="entry name" value="Periplasmic binding protein-like I"/>
    <property type="match status" value="1"/>
</dbReference>
<accession>A0A7K3LXG5</accession>
<feature type="region of interest" description="Disordered" evidence="4">
    <location>
        <begin position="26"/>
        <end position="58"/>
    </location>
</feature>
<keyword evidence="8" id="KW-1185">Reference proteome</keyword>
<dbReference type="PANTHER" id="PTHR46847">
    <property type="entry name" value="D-ALLOSE-BINDING PERIPLASMIC PROTEIN-RELATED"/>
    <property type="match status" value="1"/>
</dbReference>
<dbReference type="CDD" id="cd06309">
    <property type="entry name" value="PBP1_galactofuranose_YtfQ-like"/>
    <property type="match status" value="1"/>
</dbReference>
<dbReference type="GO" id="GO:0030313">
    <property type="term" value="C:cell envelope"/>
    <property type="evidence" value="ECO:0007669"/>
    <property type="project" value="UniProtKB-SubCell"/>
</dbReference>
<evidence type="ECO:0000256" key="3">
    <source>
        <dbReference type="ARBA" id="ARBA00022729"/>
    </source>
</evidence>
<dbReference type="GO" id="GO:0030246">
    <property type="term" value="F:carbohydrate binding"/>
    <property type="evidence" value="ECO:0007669"/>
    <property type="project" value="UniProtKB-ARBA"/>
</dbReference>
<dbReference type="EMBL" id="WLZY01000001">
    <property type="protein sequence ID" value="NDL55711.1"/>
    <property type="molecule type" value="Genomic_DNA"/>
</dbReference>
<dbReference type="InterPro" id="IPR025997">
    <property type="entry name" value="SBP_2_dom"/>
</dbReference>